<feature type="compositionally biased region" description="Pro residues" evidence="1">
    <location>
        <begin position="140"/>
        <end position="154"/>
    </location>
</feature>
<protein>
    <recommendedName>
        <fullName evidence="4">Late competence development protein ComFB</fullName>
    </recommendedName>
</protein>
<gene>
    <name evidence="2" type="ORF">ARTHRO_40534</name>
</gene>
<accession>A0A9P1KHX6</accession>
<proteinExistence type="predicted"/>
<dbReference type="AlphaFoldDB" id="A0A9P1KHX6"/>
<keyword evidence="3" id="KW-1185">Reference proteome</keyword>
<dbReference type="EMBL" id="FO818640">
    <property type="protein sequence ID" value="CDM96128.1"/>
    <property type="molecule type" value="Genomic_DNA"/>
</dbReference>
<feature type="compositionally biased region" description="Basic and acidic residues" evidence="1">
    <location>
        <begin position="162"/>
        <end position="174"/>
    </location>
</feature>
<dbReference type="RefSeq" id="WP_006624792.1">
    <property type="nucleotide sequence ID" value="NZ_FO818640.1"/>
</dbReference>
<evidence type="ECO:0008006" key="4">
    <source>
        <dbReference type="Google" id="ProtNLM"/>
    </source>
</evidence>
<evidence type="ECO:0000313" key="2">
    <source>
        <dbReference type="EMBL" id="CDM96128.1"/>
    </source>
</evidence>
<dbReference type="Pfam" id="PF10719">
    <property type="entry name" value="ComFB"/>
    <property type="match status" value="1"/>
</dbReference>
<evidence type="ECO:0000256" key="1">
    <source>
        <dbReference type="SAM" id="MobiDB-lite"/>
    </source>
</evidence>
<dbReference type="Proteomes" id="UP000032946">
    <property type="component" value="Chromosome"/>
</dbReference>
<sequence>MNTTNDNKPPQYQNVMEIWVDEEIDRQLQRLSQNLLKYISRVEVATYALNRLPPLYASCQEGRNKQEQRAKTYRGKIQETVRQAIAAVQRDPIRLSTPLISPEEVQYEQTIRELIDLLPKQTDARNSAIKLLKDAIAPLASPPTSPTPPPPPPRRTVAGRKVPREPLLSHRDQIQEQLRIAKTLNGDPSESSGTEKTGDRSWPQSRQTTVSHREQIEEQLKLAKKSQL</sequence>
<evidence type="ECO:0000313" key="3">
    <source>
        <dbReference type="Proteomes" id="UP000032946"/>
    </source>
</evidence>
<organism evidence="2 3">
    <name type="scientific">Limnospira indica PCC 8005</name>
    <dbReference type="NCBI Taxonomy" id="376219"/>
    <lineage>
        <taxon>Bacteria</taxon>
        <taxon>Bacillati</taxon>
        <taxon>Cyanobacteriota</taxon>
        <taxon>Cyanophyceae</taxon>
        <taxon>Oscillatoriophycideae</taxon>
        <taxon>Oscillatoriales</taxon>
        <taxon>Sirenicapillariaceae</taxon>
        <taxon>Limnospira</taxon>
    </lineage>
</organism>
<feature type="compositionally biased region" description="Polar residues" evidence="1">
    <location>
        <begin position="186"/>
        <end position="195"/>
    </location>
</feature>
<feature type="compositionally biased region" description="Basic and acidic residues" evidence="1">
    <location>
        <begin position="211"/>
        <end position="221"/>
    </location>
</feature>
<name>A0A9P1KHX6_9CYAN</name>
<reference evidence="2 3" key="1">
    <citation type="submission" date="2014-02" db="EMBL/GenBank/DDBJ databases">
        <authorList>
            <person name="Genoscope - CEA"/>
        </authorList>
    </citation>
    <scope>NUCLEOTIDE SEQUENCE [LARGE SCALE GENOMIC DNA]</scope>
    <source>
        <strain evidence="2 3">PCC 8005</strain>
    </source>
</reference>
<feature type="region of interest" description="Disordered" evidence="1">
    <location>
        <begin position="137"/>
        <end position="228"/>
    </location>
</feature>
<dbReference type="InterPro" id="IPR019657">
    <property type="entry name" value="ComFB"/>
</dbReference>